<dbReference type="AlphaFoldDB" id="A0A9P6NF42"/>
<accession>A0A9P6NF42</accession>
<evidence type="ECO:0000313" key="2">
    <source>
        <dbReference type="Proteomes" id="UP000886653"/>
    </source>
</evidence>
<dbReference type="OrthoDB" id="3039677at2759"/>
<name>A0A9P6NF42_9BASI</name>
<protein>
    <submittedName>
        <fullName evidence="1">Uncharacterized protein</fullName>
    </submittedName>
</protein>
<reference evidence="1" key="1">
    <citation type="submission" date="2013-11" db="EMBL/GenBank/DDBJ databases">
        <title>Genome sequence of the fusiform rust pathogen reveals effectors for host alternation and coevolution with pine.</title>
        <authorList>
            <consortium name="DOE Joint Genome Institute"/>
            <person name="Smith K."/>
            <person name="Pendleton A."/>
            <person name="Kubisiak T."/>
            <person name="Anderson C."/>
            <person name="Salamov A."/>
            <person name="Aerts A."/>
            <person name="Riley R."/>
            <person name="Clum A."/>
            <person name="Lindquist E."/>
            <person name="Ence D."/>
            <person name="Campbell M."/>
            <person name="Kronenberg Z."/>
            <person name="Feau N."/>
            <person name="Dhillon B."/>
            <person name="Hamelin R."/>
            <person name="Burleigh J."/>
            <person name="Smith J."/>
            <person name="Yandell M."/>
            <person name="Nelson C."/>
            <person name="Grigoriev I."/>
            <person name="Davis J."/>
        </authorList>
    </citation>
    <scope>NUCLEOTIDE SEQUENCE</scope>
    <source>
        <strain evidence="1">G11</strain>
    </source>
</reference>
<keyword evidence="2" id="KW-1185">Reference proteome</keyword>
<organism evidence="1 2">
    <name type="scientific">Cronartium quercuum f. sp. fusiforme G11</name>
    <dbReference type="NCBI Taxonomy" id="708437"/>
    <lineage>
        <taxon>Eukaryota</taxon>
        <taxon>Fungi</taxon>
        <taxon>Dikarya</taxon>
        <taxon>Basidiomycota</taxon>
        <taxon>Pucciniomycotina</taxon>
        <taxon>Pucciniomycetes</taxon>
        <taxon>Pucciniales</taxon>
        <taxon>Coleosporiaceae</taxon>
        <taxon>Cronartium</taxon>
    </lineage>
</organism>
<sequence>MTHQFPKGRIVQVKVLPLLGNVVGIHKVAGFASHTAKRYCAWCWGVSSDTNKMVVDRIQTKEEVIEASRQSKDACSYAKKDLILAETGVHWSEFNHLSY</sequence>
<dbReference type="Proteomes" id="UP000886653">
    <property type="component" value="Unassembled WGS sequence"/>
</dbReference>
<proteinExistence type="predicted"/>
<comment type="caution">
    <text evidence="1">The sequence shown here is derived from an EMBL/GenBank/DDBJ whole genome shotgun (WGS) entry which is preliminary data.</text>
</comment>
<gene>
    <name evidence="1" type="ORF">CROQUDRAFT_49367</name>
</gene>
<dbReference type="EMBL" id="MU167329">
    <property type="protein sequence ID" value="KAG0143057.1"/>
    <property type="molecule type" value="Genomic_DNA"/>
</dbReference>
<evidence type="ECO:0000313" key="1">
    <source>
        <dbReference type="EMBL" id="KAG0143057.1"/>
    </source>
</evidence>